<evidence type="ECO:0000313" key="2">
    <source>
        <dbReference type="EMBL" id="TWB46287.1"/>
    </source>
</evidence>
<reference evidence="2 3" key="1">
    <citation type="submission" date="2019-06" db="EMBL/GenBank/DDBJ databases">
        <title>Genomic Encyclopedia of Type Strains, Phase IV (KMG-V): Genome sequencing to study the core and pangenomes of soil and plant-associated prokaryotes.</title>
        <authorList>
            <person name="Whitman W."/>
        </authorList>
    </citation>
    <scope>NUCLEOTIDE SEQUENCE [LARGE SCALE GENOMIC DNA]</scope>
    <source>
        <strain evidence="2 3">BR 11140</strain>
    </source>
</reference>
<accession>A0A560HIJ3</accession>
<gene>
    <name evidence="2" type="ORF">FBZ92_1598</name>
</gene>
<organism evidence="2 3">
    <name type="scientific">Nitrospirillum amazonense</name>
    <dbReference type="NCBI Taxonomy" id="28077"/>
    <lineage>
        <taxon>Bacteria</taxon>
        <taxon>Pseudomonadati</taxon>
        <taxon>Pseudomonadota</taxon>
        <taxon>Alphaproteobacteria</taxon>
        <taxon>Rhodospirillales</taxon>
        <taxon>Azospirillaceae</taxon>
        <taxon>Nitrospirillum</taxon>
    </lineage>
</organism>
<dbReference type="SUPFAM" id="SSF54593">
    <property type="entry name" value="Glyoxalase/Bleomycin resistance protein/Dihydroxybiphenyl dioxygenase"/>
    <property type="match status" value="2"/>
</dbReference>
<dbReference type="Pfam" id="PF00903">
    <property type="entry name" value="Glyoxalase"/>
    <property type="match status" value="2"/>
</dbReference>
<dbReference type="PROSITE" id="PS51819">
    <property type="entry name" value="VOC"/>
    <property type="match status" value="2"/>
</dbReference>
<comment type="caution">
    <text evidence="2">The sequence shown here is derived from an EMBL/GenBank/DDBJ whole genome shotgun (WGS) entry which is preliminary data.</text>
</comment>
<keyword evidence="2" id="KW-0456">Lyase</keyword>
<dbReference type="Gene3D" id="3.10.180.10">
    <property type="entry name" value="2,3-Dihydroxybiphenyl 1,2-Dioxygenase, domain 1"/>
    <property type="match status" value="2"/>
</dbReference>
<dbReference type="InterPro" id="IPR004360">
    <property type="entry name" value="Glyas_Fos-R_dOase_dom"/>
</dbReference>
<sequence length="298" mass="32820">MEPDQHAAASRWGRPPDAVAANLHYLELGCPDPAATADFYRRTMGYRLEAHGDRLIAEARDRRLIFSPGPAKTLVSAGYALPDGTELARLRARLTAAGWAAVDGPTPMFTDAVTVADPDGNRFAFGLAQPSVTAGQAGAEGAEAGDWPARLQHVVVASRDPARIVRFFIDVLGFTLSDDVVDGDGGVRTSFLRCSHEHHSFAVFKAPENRLDHHCYETTDWNMIRDWCDRMAAQHVRVQWGPGRHGPGNNLFMFVHDPDGNWVEISAELEIIAPDRPVGQWPHEQRTLNSWGQGLLRS</sequence>
<feature type="domain" description="VOC" evidence="1">
    <location>
        <begin position="22"/>
        <end position="128"/>
    </location>
</feature>
<dbReference type="OrthoDB" id="9803142at2"/>
<dbReference type="InterPro" id="IPR037523">
    <property type="entry name" value="VOC_core"/>
</dbReference>
<dbReference type="EMBL" id="VITT01000059">
    <property type="protein sequence ID" value="TWB46287.1"/>
    <property type="molecule type" value="Genomic_DNA"/>
</dbReference>
<dbReference type="Proteomes" id="UP000318050">
    <property type="component" value="Unassembled WGS sequence"/>
</dbReference>
<dbReference type="InterPro" id="IPR029068">
    <property type="entry name" value="Glyas_Bleomycin-R_OHBP_Dase"/>
</dbReference>
<dbReference type="GO" id="GO:0016829">
    <property type="term" value="F:lyase activity"/>
    <property type="evidence" value="ECO:0007669"/>
    <property type="project" value="UniProtKB-KW"/>
</dbReference>
<dbReference type="AlphaFoldDB" id="A0A560HIJ3"/>
<name>A0A560HIJ3_9PROT</name>
<dbReference type="InterPro" id="IPR050383">
    <property type="entry name" value="GlyoxalaseI/FosfomycinResist"/>
</dbReference>
<evidence type="ECO:0000313" key="3">
    <source>
        <dbReference type="Proteomes" id="UP000318050"/>
    </source>
</evidence>
<evidence type="ECO:0000259" key="1">
    <source>
        <dbReference type="PROSITE" id="PS51819"/>
    </source>
</evidence>
<proteinExistence type="predicted"/>
<dbReference type="PANTHER" id="PTHR21366">
    <property type="entry name" value="GLYOXALASE FAMILY PROTEIN"/>
    <property type="match status" value="1"/>
</dbReference>
<feature type="domain" description="VOC" evidence="1">
    <location>
        <begin position="150"/>
        <end position="268"/>
    </location>
</feature>
<protein>
    <submittedName>
        <fullName evidence="2">Catechol 2,3-dioxygenase-like lactoylglutathione lyase family enzyme</fullName>
    </submittedName>
</protein>